<dbReference type="Gene3D" id="3.20.20.140">
    <property type="entry name" value="Metal-dependent hydrolases"/>
    <property type="match status" value="1"/>
</dbReference>
<evidence type="ECO:0000313" key="14">
    <source>
        <dbReference type="Proteomes" id="UP001595969"/>
    </source>
</evidence>
<sequence length="1111" mass="127397">MSTPQLTTITAYSLLQSTIKLPDYVKTAKEQGYRQLGITDIDNLHGMLAFVEVCEKEGVKPIIGLTVHYTTEQNKLASLYVYAKNNQGLSQLIKISSHKKIYGQITLQEITTTENLVILLPQENELSGYLKQNEIDASENATRFVDLLQEKFGKENLYYGVPYQEVLPVQLISFYRLHGIAPLAYHEIRALKKEDSFAVQVANHIKEGTKIQDLRSEIYEFQPKNYFVSKDSFEKWYEEANETLALNNAVKLASNCNIQLQLNQKLLPQFPLPKNTNPPLYLKQLCYGELAKRVVKPGAEYYERLDYELAVIHKMGFDDYFLIIWDLMRFAHEQGIVTGAGRGSAAGSLVAYTLSITEVDPIEHQLLFERFLNPERQTMPDIDLDFPDYRREEMLQYVKDKYGQEHVAQIATFGTMAAKMVLRDVSRVFGLSQSEANRWSAAIPKELGVTLDQAYQKSKNLQALVNTNERFQKIFRVAQTLEGLPRHVSTHAAGVVISDQNLLDLVPLQAGAGALWLTQYTMNDVEKIGLLKMDFLGLKNLSIIDYALKSIKKLQKETFRLNQISLNDPKTLQLFQTGETTGIFQFESPGIRKVLKKLQPENIEDIVAVNALYRPGPMENIDSFVKRKKGLEPITYPDHRLISILKNTYGIIVYQEQIMQVAAVMAGYRLGQADILRRAISKKKASLIDEERIHFVEGAKKQGFTREKAEEVYQYIEKFANYGFNRSHAFAYSVIAFQMAYLKTHFPGPFYAALLQVTQNQPEKIKEYIFEAKKAQIQILPPSINASSYGYRLTSLTQLRFGLGSIKGLRRDFIQEIIRERNASGPYLSFEQFLYRLNANHAKWLKEELIQPLILVGAFDELTPNRNQLLTQLSDKIQNILYSGGSMELLSMLELKERVVAEFSLAERLAYEETYLGFYLSGHPNNQYKKIYQKKQIVPLNELYEEQKVNILLYAREIRELRTKRGERMAIIEGNDETDSIRVTVFPELYREIRKKLEESQVYLIEGKVQRSNYNGQLQVIAYQIHLATEIEAQLARKRYYIKITEEKNNETNIAAFQKIRKKYPGEASILLFYAETGKKVLIDSPKGLAENQETVAELLAIFGEGNIVLQ</sequence>
<evidence type="ECO:0000256" key="3">
    <source>
        <dbReference type="ARBA" id="ARBA00012417"/>
    </source>
</evidence>
<dbReference type="InterPro" id="IPR029460">
    <property type="entry name" value="DNAPol_HHH"/>
</dbReference>
<evidence type="ECO:0000256" key="6">
    <source>
        <dbReference type="ARBA" id="ARBA00022695"/>
    </source>
</evidence>
<comment type="caution">
    <text evidence="13">The sequence shown here is derived from an EMBL/GenBank/DDBJ whole genome shotgun (WGS) entry which is preliminary data.</text>
</comment>
<name>A0ABV9MQP0_9ENTE</name>
<comment type="subunit">
    <text evidence="10">DNA polymerase III contains a core (composed of alpha, epsilon and theta chains) that associates with a tau subunit. This core dimerizes to form the POLIII' complex. PolIII' associates with the gamma complex (composed of gamma, delta, delta', psi and chi chains) and with the beta chain to form the complete DNA polymerase III complex.</text>
</comment>
<evidence type="ECO:0000259" key="12">
    <source>
        <dbReference type="SMART" id="SM00481"/>
    </source>
</evidence>
<feature type="domain" description="Polymerase/histidinol phosphatase N-terminal" evidence="12">
    <location>
        <begin position="6"/>
        <end position="71"/>
    </location>
</feature>
<evidence type="ECO:0000256" key="9">
    <source>
        <dbReference type="ARBA" id="ARBA00025611"/>
    </source>
</evidence>
<dbReference type="CDD" id="cd07431">
    <property type="entry name" value="PHP_PolIIIA"/>
    <property type="match status" value="1"/>
</dbReference>
<evidence type="ECO:0000256" key="1">
    <source>
        <dbReference type="ARBA" id="ARBA00004496"/>
    </source>
</evidence>
<dbReference type="PANTHER" id="PTHR32294">
    <property type="entry name" value="DNA POLYMERASE III SUBUNIT ALPHA"/>
    <property type="match status" value="1"/>
</dbReference>
<dbReference type="InterPro" id="IPR041931">
    <property type="entry name" value="DNA_pol3_alpha_thumb_dom"/>
</dbReference>
<dbReference type="EC" id="2.7.7.7" evidence="3"/>
<dbReference type="Pfam" id="PF17657">
    <property type="entry name" value="DNA_pol3_finger"/>
    <property type="match status" value="1"/>
</dbReference>
<dbReference type="InterPro" id="IPR012340">
    <property type="entry name" value="NA-bd_OB-fold"/>
</dbReference>
<dbReference type="InterPro" id="IPR004365">
    <property type="entry name" value="NA-bd_OB_tRNA"/>
</dbReference>
<dbReference type="Gene3D" id="1.10.150.870">
    <property type="match status" value="1"/>
</dbReference>
<evidence type="ECO:0000256" key="11">
    <source>
        <dbReference type="ARBA" id="ARBA00049244"/>
    </source>
</evidence>
<dbReference type="PANTHER" id="PTHR32294:SF0">
    <property type="entry name" value="DNA POLYMERASE III SUBUNIT ALPHA"/>
    <property type="match status" value="1"/>
</dbReference>
<dbReference type="NCBIfam" id="TIGR00594">
    <property type="entry name" value="polc"/>
    <property type="match status" value="1"/>
</dbReference>
<dbReference type="Pfam" id="PF14579">
    <property type="entry name" value="HHH_6"/>
    <property type="match status" value="1"/>
</dbReference>
<dbReference type="Gene3D" id="1.10.10.1600">
    <property type="entry name" value="Bacterial DNA polymerase III alpha subunit, thumb domain"/>
    <property type="match status" value="1"/>
</dbReference>
<keyword evidence="5 13" id="KW-0808">Transferase</keyword>
<keyword evidence="6 13" id="KW-0548">Nucleotidyltransferase</keyword>
<accession>A0ABV9MQP0</accession>
<dbReference type="EMBL" id="JBHSGS010000006">
    <property type="protein sequence ID" value="MFC4718296.1"/>
    <property type="molecule type" value="Genomic_DNA"/>
</dbReference>
<evidence type="ECO:0000256" key="8">
    <source>
        <dbReference type="ARBA" id="ARBA00022932"/>
    </source>
</evidence>
<comment type="subcellular location">
    <subcellularLocation>
        <location evidence="1">Cytoplasm</location>
    </subcellularLocation>
</comment>
<dbReference type="Proteomes" id="UP001595969">
    <property type="component" value="Unassembled WGS sequence"/>
</dbReference>
<evidence type="ECO:0000256" key="2">
    <source>
        <dbReference type="ARBA" id="ARBA00009496"/>
    </source>
</evidence>
<dbReference type="InterPro" id="IPR003141">
    <property type="entry name" value="Pol/His_phosphatase_N"/>
</dbReference>
<comment type="catalytic activity">
    <reaction evidence="11">
        <text>DNA(n) + a 2'-deoxyribonucleoside 5'-triphosphate = DNA(n+1) + diphosphate</text>
        <dbReference type="Rhea" id="RHEA:22508"/>
        <dbReference type="Rhea" id="RHEA-COMP:17339"/>
        <dbReference type="Rhea" id="RHEA-COMP:17340"/>
        <dbReference type="ChEBI" id="CHEBI:33019"/>
        <dbReference type="ChEBI" id="CHEBI:61560"/>
        <dbReference type="ChEBI" id="CHEBI:173112"/>
        <dbReference type="EC" id="2.7.7.7"/>
    </reaction>
</comment>
<dbReference type="CDD" id="cd04485">
    <property type="entry name" value="DnaE_OBF"/>
    <property type="match status" value="1"/>
</dbReference>
<dbReference type="Pfam" id="PF07733">
    <property type="entry name" value="DNA_pol3_alpha"/>
    <property type="match status" value="1"/>
</dbReference>
<evidence type="ECO:0000256" key="10">
    <source>
        <dbReference type="ARBA" id="ARBA00026073"/>
    </source>
</evidence>
<organism evidence="13 14">
    <name type="scientific">Enterococcus lemanii</name>
    <dbReference type="NCBI Taxonomy" id="1159752"/>
    <lineage>
        <taxon>Bacteria</taxon>
        <taxon>Bacillati</taxon>
        <taxon>Bacillota</taxon>
        <taxon>Bacilli</taxon>
        <taxon>Lactobacillales</taxon>
        <taxon>Enterococcaceae</taxon>
        <taxon>Enterococcus</taxon>
    </lineage>
</organism>
<evidence type="ECO:0000256" key="5">
    <source>
        <dbReference type="ARBA" id="ARBA00022679"/>
    </source>
</evidence>
<reference evidence="14" key="1">
    <citation type="journal article" date="2019" name="Int. J. Syst. Evol. Microbiol.">
        <title>The Global Catalogue of Microorganisms (GCM) 10K type strain sequencing project: providing services to taxonomists for standard genome sequencing and annotation.</title>
        <authorList>
            <consortium name="The Broad Institute Genomics Platform"/>
            <consortium name="The Broad Institute Genome Sequencing Center for Infectious Disease"/>
            <person name="Wu L."/>
            <person name="Ma J."/>
        </authorList>
    </citation>
    <scope>NUCLEOTIDE SEQUENCE [LARGE SCALE GENOMIC DNA]</scope>
    <source>
        <strain evidence="14">CGMCC 1.19032</strain>
    </source>
</reference>
<dbReference type="InterPro" id="IPR040982">
    <property type="entry name" value="DNA_pol3_finger"/>
</dbReference>
<keyword evidence="14" id="KW-1185">Reference proteome</keyword>
<dbReference type="InterPro" id="IPR004805">
    <property type="entry name" value="DnaE2/DnaE/PolC"/>
</dbReference>
<proteinExistence type="inferred from homology"/>
<keyword evidence="8" id="KW-0239">DNA-directed DNA polymerase</keyword>
<protein>
    <recommendedName>
        <fullName evidence="4">DNA polymerase III subunit alpha</fullName>
        <ecNumber evidence="3">2.7.7.7</ecNumber>
    </recommendedName>
</protein>
<gene>
    <name evidence="13" type="primary">dnaE</name>
    <name evidence="13" type="ORF">ACFO5I_00730</name>
</gene>
<dbReference type="GO" id="GO:0003887">
    <property type="term" value="F:DNA-directed DNA polymerase activity"/>
    <property type="evidence" value="ECO:0007669"/>
    <property type="project" value="UniProtKB-EC"/>
</dbReference>
<evidence type="ECO:0000256" key="4">
    <source>
        <dbReference type="ARBA" id="ARBA00019114"/>
    </source>
</evidence>
<dbReference type="RefSeq" id="WP_204654739.1">
    <property type="nucleotide sequence ID" value="NZ_JAFBFD010000037.1"/>
</dbReference>
<keyword evidence="7" id="KW-0235">DNA replication</keyword>
<dbReference type="NCBIfam" id="NF004226">
    <property type="entry name" value="PRK05673.1"/>
    <property type="match status" value="1"/>
</dbReference>
<dbReference type="InterPro" id="IPR016195">
    <property type="entry name" value="Pol/histidinol_Pase-like"/>
</dbReference>
<dbReference type="InterPro" id="IPR004013">
    <property type="entry name" value="PHP_dom"/>
</dbReference>
<comment type="function">
    <text evidence="9">DNA polymerase III is a complex, multichain enzyme responsible for most of the replicative synthesis in bacteria. This DNA polymerase also exhibits 3' to 5' exonuclease activity. The alpha chain is the DNA polymerase.</text>
</comment>
<comment type="similarity">
    <text evidence="2">Belongs to the DNA polymerase type-C family. DnaE subfamily.</text>
</comment>
<dbReference type="Gene3D" id="2.40.50.140">
    <property type="entry name" value="Nucleic acid-binding proteins"/>
    <property type="match status" value="1"/>
</dbReference>
<dbReference type="Pfam" id="PF01336">
    <property type="entry name" value="tRNA_anti-codon"/>
    <property type="match status" value="1"/>
</dbReference>
<dbReference type="InterPro" id="IPR011708">
    <property type="entry name" value="DNA_pol3_alpha_NTPase_dom"/>
</dbReference>
<evidence type="ECO:0000313" key="13">
    <source>
        <dbReference type="EMBL" id="MFC4718296.1"/>
    </source>
</evidence>
<dbReference type="SUPFAM" id="SSF89550">
    <property type="entry name" value="PHP domain-like"/>
    <property type="match status" value="1"/>
</dbReference>
<evidence type="ECO:0000256" key="7">
    <source>
        <dbReference type="ARBA" id="ARBA00022705"/>
    </source>
</evidence>
<dbReference type="SMART" id="SM00481">
    <property type="entry name" value="POLIIIAc"/>
    <property type="match status" value="1"/>
</dbReference>
<dbReference type="Pfam" id="PF02811">
    <property type="entry name" value="PHP"/>
    <property type="match status" value="1"/>
</dbReference>